<dbReference type="Pfam" id="PF00392">
    <property type="entry name" value="GntR"/>
    <property type="match status" value="1"/>
</dbReference>
<dbReference type="AlphaFoldDB" id="A0A1B0ZKJ0"/>
<dbReference type="PRINTS" id="PR00035">
    <property type="entry name" value="HTHGNTR"/>
</dbReference>
<dbReference type="PANTHER" id="PTHR43537">
    <property type="entry name" value="TRANSCRIPTIONAL REGULATOR, GNTR FAMILY"/>
    <property type="match status" value="1"/>
</dbReference>
<evidence type="ECO:0000256" key="3">
    <source>
        <dbReference type="ARBA" id="ARBA00023163"/>
    </source>
</evidence>
<dbReference type="Proteomes" id="UP000092596">
    <property type="component" value="Chromosome"/>
</dbReference>
<dbReference type="SMART" id="SM00895">
    <property type="entry name" value="FCD"/>
    <property type="match status" value="1"/>
</dbReference>
<dbReference type="EMBL" id="CP012117">
    <property type="protein sequence ID" value="ANP28534.1"/>
    <property type="molecule type" value="Genomic_DNA"/>
</dbReference>
<evidence type="ECO:0000313" key="6">
    <source>
        <dbReference type="EMBL" id="ANP28534.1"/>
    </source>
</evidence>
<dbReference type="SUPFAM" id="SSF46785">
    <property type="entry name" value="Winged helix' DNA-binding domain"/>
    <property type="match status" value="1"/>
</dbReference>
<dbReference type="InterPro" id="IPR008920">
    <property type="entry name" value="TF_FadR/GntR_C"/>
</dbReference>
<dbReference type="Pfam" id="PF07729">
    <property type="entry name" value="FCD"/>
    <property type="match status" value="1"/>
</dbReference>
<dbReference type="GO" id="GO:0003700">
    <property type="term" value="F:DNA-binding transcription factor activity"/>
    <property type="evidence" value="ECO:0007669"/>
    <property type="project" value="InterPro"/>
</dbReference>
<dbReference type="GO" id="GO:0003677">
    <property type="term" value="F:DNA binding"/>
    <property type="evidence" value="ECO:0007669"/>
    <property type="project" value="UniProtKB-KW"/>
</dbReference>
<dbReference type="CDD" id="cd07377">
    <property type="entry name" value="WHTH_GntR"/>
    <property type="match status" value="1"/>
</dbReference>
<evidence type="ECO:0000259" key="5">
    <source>
        <dbReference type="PROSITE" id="PS50949"/>
    </source>
</evidence>
<dbReference type="InterPro" id="IPR036390">
    <property type="entry name" value="WH_DNA-bd_sf"/>
</dbReference>
<evidence type="ECO:0000256" key="1">
    <source>
        <dbReference type="ARBA" id="ARBA00023015"/>
    </source>
</evidence>
<dbReference type="Gene3D" id="1.20.120.530">
    <property type="entry name" value="GntR ligand-binding domain-like"/>
    <property type="match status" value="1"/>
</dbReference>
<feature type="region of interest" description="Disordered" evidence="4">
    <location>
        <begin position="1"/>
        <end position="22"/>
    </location>
</feature>
<sequence length="247" mass="27087">MAEESMGLAPENRERLSKRRTASNATVDAIKEYILEHHLRPGDPLPTEASLQGALGVSRSSVREALRTLQSLDIVSIQHGRGMSVGELSFAPMIEAVLFRARLNAKDDLSTLREVVEVRMALDLALTDELIEVYRGSSQPKLREHVKNMRECVEAGRGFASCDEAFHSDLLAATSNHMMQQLGMAFWRIHTVAVPAAGLPQAKDISDTVNAHDAIIDALVAGDAAAYRAAVIEHYRPLRRLLEVAAN</sequence>
<dbReference type="Gene3D" id="1.10.10.10">
    <property type="entry name" value="Winged helix-like DNA-binding domain superfamily/Winged helix DNA-binding domain"/>
    <property type="match status" value="1"/>
</dbReference>
<dbReference type="SUPFAM" id="SSF48008">
    <property type="entry name" value="GntR ligand-binding domain-like"/>
    <property type="match status" value="1"/>
</dbReference>
<evidence type="ECO:0000313" key="7">
    <source>
        <dbReference type="Proteomes" id="UP000092596"/>
    </source>
</evidence>
<dbReference type="KEGG" id="dva:DAD186_19840"/>
<dbReference type="STRING" id="1630135.DAD186_19840"/>
<dbReference type="InterPro" id="IPR011711">
    <property type="entry name" value="GntR_C"/>
</dbReference>
<dbReference type="InterPro" id="IPR000524">
    <property type="entry name" value="Tscrpt_reg_HTH_GntR"/>
</dbReference>
<organism evidence="6 7">
    <name type="scientific">Dermabacter vaginalis</name>
    <dbReference type="NCBI Taxonomy" id="1630135"/>
    <lineage>
        <taxon>Bacteria</taxon>
        <taxon>Bacillati</taxon>
        <taxon>Actinomycetota</taxon>
        <taxon>Actinomycetes</taxon>
        <taxon>Micrococcales</taxon>
        <taxon>Dermabacteraceae</taxon>
        <taxon>Dermabacter</taxon>
    </lineage>
</organism>
<evidence type="ECO:0000256" key="4">
    <source>
        <dbReference type="SAM" id="MobiDB-lite"/>
    </source>
</evidence>
<protein>
    <recommendedName>
        <fullName evidence="5">HTH gntR-type domain-containing protein</fullName>
    </recommendedName>
</protein>
<proteinExistence type="predicted"/>
<name>A0A1B0ZKJ0_9MICO</name>
<dbReference type="SMART" id="SM00345">
    <property type="entry name" value="HTH_GNTR"/>
    <property type="match status" value="1"/>
</dbReference>
<dbReference type="PROSITE" id="PS50949">
    <property type="entry name" value="HTH_GNTR"/>
    <property type="match status" value="1"/>
</dbReference>
<reference evidence="6 7" key="1">
    <citation type="submission" date="2015-06" db="EMBL/GenBank/DDBJ databases">
        <title>Investigation of pathophysiology for high-risk pregnancy and development of treatment modality based on it.</title>
        <authorList>
            <person name="Kim B.-C."/>
            <person name="Lim S."/>
        </authorList>
    </citation>
    <scope>NUCLEOTIDE SEQUENCE [LARGE SCALE GENOMIC DNA]</scope>
    <source>
        <strain evidence="6 7">AD1-86</strain>
    </source>
</reference>
<keyword evidence="2" id="KW-0238">DNA-binding</keyword>
<accession>A0A1B0ZKJ0</accession>
<feature type="domain" description="HTH gntR-type" evidence="5">
    <location>
        <begin position="20"/>
        <end position="88"/>
    </location>
</feature>
<dbReference type="PANTHER" id="PTHR43537:SF5">
    <property type="entry name" value="UXU OPERON TRANSCRIPTIONAL REGULATOR"/>
    <property type="match status" value="1"/>
</dbReference>
<keyword evidence="1" id="KW-0805">Transcription regulation</keyword>
<dbReference type="RefSeq" id="WP_236886249.1">
    <property type="nucleotide sequence ID" value="NZ_CP012117.1"/>
</dbReference>
<dbReference type="InterPro" id="IPR036388">
    <property type="entry name" value="WH-like_DNA-bd_sf"/>
</dbReference>
<evidence type="ECO:0000256" key="2">
    <source>
        <dbReference type="ARBA" id="ARBA00023125"/>
    </source>
</evidence>
<keyword evidence="3" id="KW-0804">Transcription</keyword>
<gene>
    <name evidence="6" type="ORF">DAD186_19840</name>
</gene>